<sequence length="278" mass="30525">MPRIISFVNQKGGVGKSTSVINVGAFLAAHGRRVLAVDLDPQANTTSGLGVDPYQVEWHLYHVLTNGLLPEEAIRKTGVFGLDLLPANPNLAGAGIELVTQPNREFRLREALARLTTPYDYILIDSPPSLGLLTVNGLAASDFVVIPVQCEYYALEGIGHLLKTISLVKENLGHNIDVLGAVLTMYDRRNRLNRDVVKEMQRNFPGRVFNAVIPRCVSLAEAPSYGKTILQYDVYSKGGRAYRQLAEEILTLENVEAPAVNETAVKDDNFQLSNTNLQ</sequence>
<dbReference type="AlphaFoldDB" id="A0A932DSD8"/>
<evidence type="ECO:0000313" key="2">
    <source>
        <dbReference type="EMBL" id="MBI2465962.1"/>
    </source>
</evidence>
<gene>
    <name evidence="2" type="ORF">HYV66_01885</name>
</gene>
<dbReference type="InterPro" id="IPR050678">
    <property type="entry name" value="DNA_Partitioning_ATPase"/>
</dbReference>
<accession>A0A932DSD8</accession>
<proteinExistence type="predicted"/>
<dbReference type="InterPro" id="IPR027417">
    <property type="entry name" value="P-loop_NTPase"/>
</dbReference>
<dbReference type="Proteomes" id="UP000709672">
    <property type="component" value="Unassembled WGS sequence"/>
</dbReference>
<dbReference type="PANTHER" id="PTHR13696:SF52">
    <property type="entry name" value="PARA FAMILY PROTEIN CT_582"/>
    <property type="match status" value="1"/>
</dbReference>
<dbReference type="Pfam" id="PF13614">
    <property type="entry name" value="AAA_31"/>
    <property type="match status" value="1"/>
</dbReference>
<protein>
    <submittedName>
        <fullName evidence="2">ParA family protein</fullName>
    </submittedName>
</protein>
<dbReference type="CDD" id="cd02042">
    <property type="entry name" value="ParAB_family"/>
    <property type="match status" value="1"/>
</dbReference>
<evidence type="ECO:0000259" key="1">
    <source>
        <dbReference type="Pfam" id="PF13614"/>
    </source>
</evidence>
<dbReference type="FunFam" id="3.40.50.300:FF:000285">
    <property type="entry name" value="Sporulation initiation inhibitor Soj"/>
    <property type="match status" value="1"/>
</dbReference>
<dbReference type="Gene3D" id="3.40.50.300">
    <property type="entry name" value="P-loop containing nucleotide triphosphate hydrolases"/>
    <property type="match status" value="1"/>
</dbReference>
<organism evidence="2 3">
    <name type="scientific">Candidatus Sungiibacteriota bacterium</name>
    <dbReference type="NCBI Taxonomy" id="2750080"/>
    <lineage>
        <taxon>Bacteria</taxon>
        <taxon>Candidatus Sungiibacteriota</taxon>
    </lineage>
</organism>
<dbReference type="EMBL" id="JACPHQ010000021">
    <property type="protein sequence ID" value="MBI2465962.1"/>
    <property type="molecule type" value="Genomic_DNA"/>
</dbReference>
<reference evidence="2" key="1">
    <citation type="submission" date="2020-07" db="EMBL/GenBank/DDBJ databases">
        <title>Huge and variable diversity of episymbiotic CPR bacteria and DPANN archaea in groundwater ecosystems.</title>
        <authorList>
            <person name="He C.Y."/>
            <person name="Keren R."/>
            <person name="Whittaker M."/>
            <person name="Farag I.F."/>
            <person name="Doudna J."/>
            <person name="Cate J.H.D."/>
            <person name="Banfield J.F."/>
        </authorList>
    </citation>
    <scope>NUCLEOTIDE SEQUENCE</scope>
    <source>
        <strain evidence="2">NC_groundwater_418_Ag_B-0.1um_45_10</strain>
    </source>
</reference>
<dbReference type="InterPro" id="IPR025669">
    <property type="entry name" value="AAA_dom"/>
</dbReference>
<comment type="caution">
    <text evidence="2">The sequence shown here is derived from an EMBL/GenBank/DDBJ whole genome shotgun (WGS) entry which is preliminary data.</text>
</comment>
<evidence type="ECO:0000313" key="3">
    <source>
        <dbReference type="Proteomes" id="UP000709672"/>
    </source>
</evidence>
<feature type="domain" description="AAA" evidence="1">
    <location>
        <begin position="3"/>
        <end position="177"/>
    </location>
</feature>
<dbReference type="PANTHER" id="PTHR13696">
    <property type="entry name" value="P-LOOP CONTAINING NUCLEOSIDE TRIPHOSPHATE HYDROLASE"/>
    <property type="match status" value="1"/>
</dbReference>
<dbReference type="SUPFAM" id="SSF52540">
    <property type="entry name" value="P-loop containing nucleoside triphosphate hydrolases"/>
    <property type="match status" value="1"/>
</dbReference>
<name>A0A932DSD8_9BACT</name>